<name>A0ABW5HDF7_9PSEU</name>
<proteinExistence type="predicted"/>
<evidence type="ECO:0000313" key="2">
    <source>
        <dbReference type="EMBL" id="MFD2471296.1"/>
    </source>
</evidence>
<evidence type="ECO:0000259" key="1">
    <source>
        <dbReference type="SMART" id="SM00860"/>
    </source>
</evidence>
<sequence>MDWKPWLSRWSAEWVRSAEPDELDPDVQRERWLGFAPASEAAIAATEARLGQPLPPSYRDFLLTTDGWRHAGCFVWRMRDTADLGWLRDIEPYWEEWEDLSDAEPDPDGGNKFSRGLMISRDADAGILFLDPGDVDESGEWAAYSLFSWRAEPPTRFASFTALMESLYAEFHEMRQPEGETRDEWDAKVEQARLAALAGDVDGAATVLAQAEEFGRDRATVLLAQLHLLLGQEYQASQSLRRLLRQVPDGFLADPLFTDELMPWLLTEHARSATGYRHSVLQTAMYGERPEIQLAIGEGQARLRREGPRPNFGNPAFDRLARTALAEHADDPDTLWQAIRTALAQWQPRSVDHIAPVALLADPALAATFTREHGRELLTRPRGDR</sequence>
<dbReference type="InterPro" id="IPR037883">
    <property type="entry name" value="Knr4/Smi1-like_sf"/>
</dbReference>
<dbReference type="Proteomes" id="UP001597483">
    <property type="component" value="Unassembled WGS sequence"/>
</dbReference>
<comment type="caution">
    <text evidence="2">The sequence shown here is derived from an EMBL/GenBank/DDBJ whole genome shotgun (WGS) entry which is preliminary data.</text>
</comment>
<dbReference type="RefSeq" id="WP_378308562.1">
    <property type="nucleotide sequence ID" value="NZ_JBHUKS010000020.1"/>
</dbReference>
<gene>
    <name evidence="2" type="ORF">ACFSVL_28145</name>
</gene>
<feature type="domain" description="Knr4/Smi1-like" evidence="1">
    <location>
        <begin position="37"/>
        <end position="166"/>
    </location>
</feature>
<dbReference type="EMBL" id="JBHUKS010000020">
    <property type="protein sequence ID" value="MFD2471296.1"/>
    <property type="molecule type" value="Genomic_DNA"/>
</dbReference>
<accession>A0ABW5HDF7</accession>
<dbReference type="InterPro" id="IPR018958">
    <property type="entry name" value="Knr4/Smi1-like_dom"/>
</dbReference>
<organism evidence="2 3">
    <name type="scientific">Amycolatopsis silviterrae</name>
    <dbReference type="NCBI Taxonomy" id="1656914"/>
    <lineage>
        <taxon>Bacteria</taxon>
        <taxon>Bacillati</taxon>
        <taxon>Actinomycetota</taxon>
        <taxon>Actinomycetes</taxon>
        <taxon>Pseudonocardiales</taxon>
        <taxon>Pseudonocardiaceae</taxon>
        <taxon>Amycolatopsis</taxon>
    </lineage>
</organism>
<evidence type="ECO:0000313" key="3">
    <source>
        <dbReference type="Proteomes" id="UP001597483"/>
    </source>
</evidence>
<keyword evidence="3" id="KW-1185">Reference proteome</keyword>
<reference evidence="3" key="1">
    <citation type="journal article" date="2019" name="Int. J. Syst. Evol. Microbiol.">
        <title>The Global Catalogue of Microorganisms (GCM) 10K type strain sequencing project: providing services to taxonomists for standard genome sequencing and annotation.</title>
        <authorList>
            <consortium name="The Broad Institute Genomics Platform"/>
            <consortium name="The Broad Institute Genome Sequencing Center for Infectious Disease"/>
            <person name="Wu L."/>
            <person name="Ma J."/>
        </authorList>
    </citation>
    <scope>NUCLEOTIDE SEQUENCE [LARGE SCALE GENOMIC DNA]</scope>
    <source>
        <strain evidence="3">CGMCC 4.7641</strain>
    </source>
</reference>
<protein>
    <submittedName>
        <fullName evidence="2">SMI1/KNR4 family protein</fullName>
    </submittedName>
</protein>
<dbReference type="Gene3D" id="3.40.1580.10">
    <property type="entry name" value="SMI1/KNR4-like"/>
    <property type="match status" value="1"/>
</dbReference>
<dbReference type="SUPFAM" id="SSF160631">
    <property type="entry name" value="SMI1/KNR4-like"/>
    <property type="match status" value="1"/>
</dbReference>
<dbReference type="Pfam" id="PF09346">
    <property type="entry name" value="SMI1_KNR4"/>
    <property type="match status" value="1"/>
</dbReference>
<dbReference type="SMART" id="SM00860">
    <property type="entry name" value="SMI1_KNR4"/>
    <property type="match status" value="1"/>
</dbReference>